<dbReference type="EC" id="3.6.1.22" evidence="4"/>
<dbReference type="PROSITE" id="PS00893">
    <property type="entry name" value="NUDIX_BOX"/>
    <property type="match status" value="1"/>
</dbReference>
<dbReference type="Gene3D" id="3.90.79.20">
    <property type="match status" value="1"/>
</dbReference>
<dbReference type="NCBIfam" id="NF001299">
    <property type="entry name" value="PRK00241.1"/>
    <property type="match status" value="1"/>
</dbReference>
<evidence type="ECO:0000256" key="3">
    <source>
        <dbReference type="ARBA" id="ARBA00009595"/>
    </source>
</evidence>
<gene>
    <name evidence="12" type="ORF">SL103_15675</name>
</gene>
<accession>A0A1D7VWS3</accession>
<dbReference type="GO" id="GO:0019677">
    <property type="term" value="P:NAD+ catabolic process"/>
    <property type="evidence" value="ECO:0007669"/>
    <property type="project" value="TreeGrafter"/>
</dbReference>
<dbReference type="GO" id="GO:0046872">
    <property type="term" value="F:metal ion binding"/>
    <property type="evidence" value="ECO:0007669"/>
    <property type="project" value="UniProtKB-KW"/>
</dbReference>
<evidence type="ECO:0000313" key="12">
    <source>
        <dbReference type="EMBL" id="AOP51225.1"/>
    </source>
</evidence>
<comment type="catalytic activity">
    <reaction evidence="9">
        <text>a 5'-end NAD(+)-phospho-ribonucleoside in mRNA + H2O = a 5'-end phospho-adenosine-phospho-ribonucleoside in mRNA + beta-nicotinamide D-ribonucleotide + 2 H(+)</text>
        <dbReference type="Rhea" id="RHEA:60876"/>
        <dbReference type="Rhea" id="RHEA-COMP:15698"/>
        <dbReference type="Rhea" id="RHEA-COMP:15719"/>
        <dbReference type="ChEBI" id="CHEBI:14649"/>
        <dbReference type="ChEBI" id="CHEBI:15377"/>
        <dbReference type="ChEBI" id="CHEBI:15378"/>
        <dbReference type="ChEBI" id="CHEBI:144029"/>
        <dbReference type="ChEBI" id="CHEBI:144051"/>
    </reaction>
    <physiologicalReaction direction="left-to-right" evidence="9">
        <dbReference type="Rhea" id="RHEA:60877"/>
    </physiologicalReaction>
</comment>
<keyword evidence="7" id="KW-0460">Magnesium</keyword>
<evidence type="ECO:0000256" key="10">
    <source>
        <dbReference type="RuleBase" id="RU003476"/>
    </source>
</evidence>
<evidence type="ECO:0000313" key="13">
    <source>
        <dbReference type="Proteomes" id="UP000094094"/>
    </source>
</evidence>
<evidence type="ECO:0000256" key="9">
    <source>
        <dbReference type="ARBA" id="ARBA00023679"/>
    </source>
</evidence>
<evidence type="ECO:0000256" key="1">
    <source>
        <dbReference type="ARBA" id="ARBA00001946"/>
    </source>
</evidence>
<evidence type="ECO:0000259" key="11">
    <source>
        <dbReference type="PROSITE" id="PS51462"/>
    </source>
</evidence>
<dbReference type="OrthoDB" id="9791656at2"/>
<dbReference type="KEGG" id="slc:SL103_15675"/>
<dbReference type="GO" id="GO:0006742">
    <property type="term" value="P:NADP+ catabolic process"/>
    <property type="evidence" value="ECO:0007669"/>
    <property type="project" value="TreeGrafter"/>
</dbReference>
<name>A0A1D7VWS3_9ACTN</name>
<proteinExistence type="inferred from homology"/>
<dbReference type="GO" id="GO:0035529">
    <property type="term" value="F:NADH pyrophosphatase activity"/>
    <property type="evidence" value="ECO:0007669"/>
    <property type="project" value="TreeGrafter"/>
</dbReference>
<comment type="cofactor">
    <cofactor evidence="2">
        <name>Zn(2+)</name>
        <dbReference type="ChEBI" id="CHEBI:29105"/>
    </cofactor>
</comment>
<dbReference type="PANTHER" id="PTHR42904:SF6">
    <property type="entry name" value="NAD-CAPPED RNA HYDROLASE NUDT12"/>
    <property type="match status" value="1"/>
</dbReference>
<dbReference type="Proteomes" id="UP000094094">
    <property type="component" value="Chromosome"/>
</dbReference>
<protein>
    <recommendedName>
        <fullName evidence="4">NAD(+) diphosphatase</fullName>
        <ecNumber evidence="4">3.6.1.22</ecNumber>
    </recommendedName>
</protein>
<evidence type="ECO:0000256" key="6">
    <source>
        <dbReference type="ARBA" id="ARBA00022801"/>
    </source>
</evidence>
<dbReference type="EMBL" id="CP017157">
    <property type="protein sequence ID" value="AOP51225.1"/>
    <property type="molecule type" value="Genomic_DNA"/>
</dbReference>
<keyword evidence="8" id="KW-0520">NAD</keyword>
<dbReference type="SUPFAM" id="SSF55811">
    <property type="entry name" value="Nudix"/>
    <property type="match status" value="1"/>
</dbReference>
<dbReference type="InterPro" id="IPR020084">
    <property type="entry name" value="NUDIX_hydrolase_CS"/>
</dbReference>
<dbReference type="PANTHER" id="PTHR42904">
    <property type="entry name" value="NUDIX HYDROLASE, NUDC SUBFAMILY"/>
    <property type="match status" value="1"/>
</dbReference>
<keyword evidence="6 10" id="KW-0378">Hydrolase</keyword>
<reference evidence="12 13" key="1">
    <citation type="submission" date="2016-09" db="EMBL/GenBank/DDBJ databases">
        <title>Complete genome sequencing of Streptomyces lydicus 103 and metabolic pathways analysis of antibiotic biosynthesis.</title>
        <authorList>
            <person name="Jia N."/>
            <person name="Ding M.-Z."/>
            <person name="Gao F."/>
            <person name="Yuan Y.-J."/>
        </authorList>
    </citation>
    <scope>NUCLEOTIDE SEQUENCE [LARGE SCALE GENOMIC DNA]</scope>
    <source>
        <strain evidence="12 13">103</strain>
    </source>
</reference>
<sequence length="299" mass="32039">MDRAAARREDAGWLRAAWERENTRVLPLAGGRTRVSEGPDGWRLALVRPRDCPPGGTRYFLGTDGTGAAYFAYATGRLPAPPTGTARVAALGDGDCPLGDRDHGMLVHATALENWHRNHGRCPGCGDPTTVEGGGHVRRCAACGVEHHPRTDPAVLMLITDAGDRCLLGSRTRWPAHQYSVPAGYVEPGETAEAAVRREAAEEAGVAIGAVRCVETEAHPFPGSLMLGYEADAVSSDARADGSEMAAVRWFTRDALARAVRTGDVALPDRRYLARRLVERWYGGPLDPAPESAGAPWTE</sequence>
<dbReference type="InterPro" id="IPR000086">
    <property type="entry name" value="NUDIX_hydrolase_dom"/>
</dbReference>
<dbReference type="PROSITE" id="PS51462">
    <property type="entry name" value="NUDIX"/>
    <property type="match status" value="1"/>
</dbReference>
<comment type="similarity">
    <text evidence="3">Belongs to the Nudix hydrolase family. NudC subfamily.</text>
</comment>
<evidence type="ECO:0000256" key="2">
    <source>
        <dbReference type="ARBA" id="ARBA00001947"/>
    </source>
</evidence>
<dbReference type="Pfam" id="PF00293">
    <property type="entry name" value="NUDIX"/>
    <property type="match status" value="1"/>
</dbReference>
<dbReference type="InterPro" id="IPR050241">
    <property type="entry name" value="NAD-cap_RNA_hydrolase_NudC"/>
</dbReference>
<dbReference type="CDD" id="cd03429">
    <property type="entry name" value="NUDIX_NADH_pyrophosphatase_Nudt13"/>
    <property type="match status" value="1"/>
</dbReference>
<comment type="cofactor">
    <cofactor evidence="1">
        <name>Mg(2+)</name>
        <dbReference type="ChEBI" id="CHEBI:18420"/>
    </cofactor>
</comment>
<dbReference type="Gene3D" id="3.90.79.10">
    <property type="entry name" value="Nucleoside Triphosphate Pyrophosphohydrolase"/>
    <property type="match status" value="1"/>
</dbReference>
<evidence type="ECO:0000256" key="7">
    <source>
        <dbReference type="ARBA" id="ARBA00022842"/>
    </source>
</evidence>
<evidence type="ECO:0000256" key="5">
    <source>
        <dbReference type="ARBA" id="ARBA00022723"/>
    </source>
</evidence>
<keyword evidence="13" id="KW-1185">Reference proteome</keyword>
<dbReference type="AlphaFoldDB" id="A0A1D7VWS3"/>
<evidence type="ECO:0000256" key="4">
    <source>
        <dbReference type="ARBA" id="ARBA00012381"/>
    </source>
</evidence>
<feature type="domain" description="Nudix hydrolase" evidence="11">
    <location>
        <begin position="149"/>
        <end position="273"/>
    </location>
</feature>
<dbReference type="InterPro" id="IPR015797">
    <property type="entry name" value="NUDIX_hydrolase-like_dom_sf"/>
</dbReference>
<dbReference type="GO" id="GO:0005829">
    <property type="term" value="C:cytosol"/>
    <property type="evidence" value="ECO:0007669"/>
    <property type="project" value="TreeGrafter"/>
</dbReference>
<organism evidence="12 13">
    <name type="scientific">Streptomyces lydicus</name>
    <dbReference type="NCBI Taxonomy" id="47763"/>
    <lineage>
        <taxon>Bacteria</taxon>
        <taxon>Bacillati</taxon>
        <taxon>Actinomycetota</taxon>
        <taxon>Actinomycetes</taxon>
        <taxon>Kitasatosporales</taxon>
        <taxon>Streptomycetaceae</taxon>
        <taxon>Streptomyces</taxon>
    </lineage>
</organism>
<dbReference type="InterPro" id="IPR049734">
    <property type="entry name" value="NudC-like_C"/>
</dbReference>
<evidence type="ECO:0000256" key="8">
    <source>
        <dbReference type="ARBA" id="ARBA00023027"/>
    </source>
</evidence>
<keyword evidence="5" id="KW-0479">Metal-binding</keyword>
<dbReference type="InterPro" id="IPR020476">
    <property type="entry name" value="Nudix_hydrolase"/>
</dbReference>
<dbReference type="PRINTS" id="PR00502">
    <property type="entry name" value="NUDIXFAMILY"/>
</dbReference>